<evidence type="ECO:0000256" key="1">
    <source>
        <dbReference type="SAM" id="MobiDB-lite"/>
    </source>
</evidence>
<proteinExistence type="predicted"/>
<sequence length="419" mass="47724">MSDADVPRGLRASAAIPDGIDDSRETPARFTQPQTHVRSAFRIGDEFEPSAVAAGVPVSHGEISKLIRPRLGRRPSKNLQLHLADRAFSADHFAPFGTTPDWSDGFLPAQILHRSQHHQTEEDTALGLCVLETQHRTDDLRHLPLPTFPNKMKHTKDRPREAHVWCGVGRDSHRFPSSLCLCSTRTNRRDGRRQCFFEFHHARSAHGQTMSPDDDNDDGGFGYEKFVECIKKIVAISDGIRDGWQLQTKEDVKSYFDEPREKLSSRPLCGRDKTISRSSKDFVAKVYTTFCVQPENLENGSVAYISTSSFTPLTHAVNTGQDICLVLIVPNCDYRLTKFTQPSWRWLRSLESSPHHVPHIFYRVNVLTPCWLLDRSNTDFVQILGHNSDTVRSCIMMLEDEIIADKWGKWYHILFQDIC</sequence>
<evidence type="ECO:0000313" key="3">
    <source>
        <dbReference type="Proteomes" id="UP000719412"/>
    </source>
</evidence>
<gene>
    <name evidence="2" type="ORF">GEV33_010792</name>
</gene>
<reference evidence="2" key="1">
    <citation type="journal article" date="2020" name="J Insects Food Feed">
        <title>The yellow mealworm (Tenebrio molitor) genome: a resource for the emerging insects as food and feed industry.</title>
        <authorList>
            <person name="Eriksson T."/>
            <person name="Andere A."/>
            <person name="Kelstrup H."/>
            <person name="Emery V."/>
            <person name="Picard C."/>
        </authorList>
    </citation>
    <scope>NUCLEOTIDE SEQUENCE</scope>
    <source>
        <strain evidence="2">Stoneville</strain>
        <tissue evidence="2">Whole head</tissue>
    </source>
</reference>
<dbReference type="EMBL" id="JABDTM020026384">
    <property type="protein sequence ID" value="KAH0811999.1"/>
    <property type="molecule type" value="Genomic_DNA"/>
</dbReference>
<dbReference type="Proteomes" id="UP000719412">
    <property type="component" value="Unassembled WGS sequence"/>
</dbReference>
<accession>A0A8J6HC69</accession>
<organism evidence="2 3">
    <name type="scientific">Tenebrio molitor</name>
    <name type="common">Yellow mealworm beetle</name>
    <dbReference type="NCBI Taxonomy" id="7067"/>
    <lineage>
        <taxon>Eukaryota</taxon>
        <taxon>Metazoa</taxon>
        <taxon>Ecdysozoa</taxon>
        <taxon>Arthropoda</taxon>
        <taxon>Hexapoda</taxon>
        <taxon>Insecta</taxon>
        <taxon>Pterygota</taxon>
        <taxon>Neoptera</taxon>
        <taxon>Endopterygota</taxon>
        <taxon>Coleoptera</taxon>
        <taxon>Polyphaga</taxon>
        <taxon>Cucujiformia</taxon>
        <taxon>Tenebrionidae</taxon>
        <taxon>Tenebrio</taxon>
    </lineage>
</organism>
<protein>
    <submittedName>
        <fullName evidence="2">Uncharacterized protein</fullName>
    </submittedName>
</protein>
<dbReference type="AlphaFoldDB" id="A0A8J6HC69"/>
<feature type="region of interest" description="Disordered" evidence="1">
    <location>
        <begin position="1"/>
        <end position="30"/>
    </location>
</feature>
<reference evidence="2" key="2">
    <citation type="submission" date="2021-08" db="EMBL/GenBank/DDBJ databases">
        <authorList>
            <person name="Eriksson T."/>
        </authorList>
    </citation>
    <scope>NUCLEOTIDE SEQUENCE</scope>
    <source>
        <strain evidence="2">Stoneville</strain>
        <tissue evidence="2">Whole head</tissue>
    </source>
</reference>
<evidence type="ECO:0000313" key="2">
    <source>
        <dbReference type="EMBL" id="KAH0811999.1"/>
    </source>
</evidence>
<comment type="caution">
    <text evidence="2">The sequence shown here is derived from an EMBL/GenBank/DDBJ whole genome shotgun (WGS) entry which is preliminary data.</text>
</comment>
<keyword evidence="3" id="KW-1185">Reference proteome</keyword>
<name>A0A8J6HC69_TENMO</name>